<evidence type="ECO:0000313" key="2">
    <source>
        <dbReference type="Proteomes" id="UP000306954"/>
    </source>
</evidence>
<name>A0A4T0H3H5_WALIC</name>
<protein>
    <submittedName>
        <fullName evidence="1">Uncharacterized protein</fullName>
    </submittedName>
</protein>
<reference evidence="1 2" key="1">
    <citation type="submission" date="2019-03" db="EMBL/GenBank/DDBJ databases">
        <title>Sequencing 23 genomes of Wallemia ichthyophaga.</title>
        <authorList>
            <person name="Gostincar C."/>
        </authorList>
    </citation>
    <scope>NUCLEOTIDE SEQUENCE [LARGE SCALE GENOMIC DNA]</scope>
    <source>
        <strain evidence="1 2">EXF-8621</strain>
    </source>
</reference>
<proteinExistence type="predicted"/>
<comment type="caution">
    <text evidence="1">The sequence shown here is derived from an EMBL/GenBank/DDBJ whole genome shotgun (WGS) entry which is preliminary data.</text>
</comment>
<dbReference type="EMBL" id="SPOF01000049">
    <property type="protein sequence ID" value="TIB08935.1"/>
    <property type="molecule type" value="Genomic_DNA"/>
</dbReference>
<gene>
    <name evidence="1" type="ORF">E3P90_03484</name>
</gene>
<organism evidence="1 2">
    <name type="scientific">Wallemia ichthyophaga</name>
    <dbReference type="NCBI Taxonomy" id="245174"/>
    <lineage>
        <taxon>Eukaryota</taxon>
        <taxon>Fungi</taxon>
        <taxon>Dikarya</taxon>
        <taxon>Basidiomycota</taxon>
        <taxon>Wallemiomycotina</taxon>
        <taxon>Wallemiomycetes</taxon>
        <taxon>Wallemiales</taxon>
        <taxon>Wallemiaceae</taxon>
        <taxon>Wallemia</taxon>
    </lineage>
</organism>
<evidence type="ECO:0000313" key="1">
    <source>
        <dbReference type="EMBL" id="TIB08935.1"/>
    </source>
</evidence>
<sequence length="65" mass="7497">MFYPNKEIAIDGENFKDKAVVSIQRAHEHRLRIRQCKYLVQRGVKRLVIGFCSLDKAHKARDGAA</sequence>
<dbReference type="Proteomes" id="UP000306954">
    <property type="component" value="Unassembled WGS sequence"/>
</dbReference>
<dbReference type="AlphaFoldDB" id="A0A4T0H3H5"/>
<accession>A0A4T0H3H5</accession>